<evidence type="ECO:0000313" key="2">
    <source>
        <dbReference type="Proteomes" id="UP000216533"/>
    </source>
</evidence>
<accession>A0A255EM23</accession>
<evidence type="ECO:0000313" key="1">
    <source>
        <dbReference type="EMBL" id="OYN90655.1"/>
    </source>
</evidence>
<comment type="caution">
    <text evidence="1">The sequence shown here is derived from an EMBL/GenBank/DDBJ whole genome shotgun (WGS) entry which is preliminary data.</text>
</comment>
<name>A0A255EM23_9ACTN</name>
<dbReference type="EMBL" id="NMVI01000003">
    <property type="protein sequence ID" value="OYN90655.1"/>
    <property type="molecule type" value="Genomic_DNA"/>
</dbReference>
<dbReference type="RefSeq" id="WP_179228894.1">
    <property type="nucleotide sequence ID" value="NZ_NMVI01000003.1"/>
</dbReference>
<protein>
    <submittedName>
        <fullName evidence="1">Uncharacterized protein</fullName>
    </submittedName>
</protein>
<dbReference type="AlphaFoldDB" id="A0A255EM23"/>
<sequence>PGPGTGQRRDRAYLDHQAVMVTQLVAEHPVRWFETNEDGMLVAFTQLERPEQLQDQSTFQVWNLARVAALNPWLEEFLLTAQTGDYASYVEGQGWTVGRLEDLD</sequence>
<reference evidence="1 2" key="1">
    <citation type="submission" date="2017-07" db="EMBL/GenBank/DDBJ databases">
        <title>Draft whole genome sequences of clinical Proprionibacteriaceae strains.</title>
        <authorList>
            <person name="Bernier A.-M."/>
            <person name="Bernard K."/>
            <person name="Domingo M.-C."/>
        </authorList>
    </citation>
    <scope>NUCLEOTIDE SEQUENCE [LARGE SCALE GENOMIC DNA]</scope>
    <source>
        <strain evidence="1 2">NML 160184</strain>
    </source>
</reference>
<gene>
    <name evidence="1" type="ORF">CGZ92_00455</name>
</gene>
<feature type="non-terminal residue" evidence="1">
    <location>
        <position position="1"/>
    </location>
</feature>
<organism evidence="1 2">
    <name type="scientific">Parenemella sanctibonifatiensis</name>
    <dbReference type="NCBI Taxonomy" id="2016505"/>
    <lineage>
        <taxon>Bacteria</taxon>
        <taxon>Bacillati</taxon>
        <taxon>Actinomycetota</taxon>
        <taxon>Actinomycetes</taxon>
        <taxon>Propionibacteriales</taxon>
        <taxon>Propionibacteriaceae</taxon>
        <taxon>Parenemella</taxon>
    </lineage>
</organism>
<dbReference type="Proteomes" id="UP000216533">
    <property type="component" value="Unassembled WGS sequence"/>
</dbReference>
<proteinExistence type="predicted"/>